<accession>A0A1B9XYB0</accession>
<name>A0A1B9XYB0_9FLAO</name>
<evidence type="ECO:0000313" key="2">
    <source>
        <dbReference type="Proteomes" id="UP000093186"/>
    </source>
</evidence>
<gene>
    <name evidence="1" type="ORF">BA195_10225</name>
</gene>
<dbReference type="AlphaFoldDB" id="A0A1B9XYB0"/>
<organism evidence="1 2">
    <name type="scientific">Tenacibaculum soleae</name>
    <dbReference type="NCBI Taxonomy" id="447689"/>
    <lineage>
        <taxon>Bacteria</taxon>
        <taxon>Pseudomonadati</taxon>
        <taxon>Bacteroidota</taxon>
        <taxon>Flavobacteriia</taxon>
        <taxon>Flavobacteriales</taxon>
        <taxon>Flavobacteriaceae</taxon>
        <taxon>Tenacibaculum</taxon>
    </lineage>
</organism>
<protein>
    <submittedName>
        <fullName evidence="1">Uncharacterized protein</fullName>
    </submittedName>
</protein>
<dbReference type="STRING" id="447689.BA195_10225"/>
<dbReference type="EMBL" id="MAKX01000013">
    <property type="protein sequence ID" value="OCK42543.1"/>
    <property type="molecule type" value="Genomic_DNA"/>
</dbReference>
<comment type="caution">
    <text evidence="1">The sequence shown here is derived from an EMBL/GenBank/DDBJ whole genome shotgun (WGS) entry which is preliminary data.</text>
</comment>
<dbReference type="RefSeq" id="WP_068705190.1">
    <property type="nucleotide sequence ID" value="NZ_MAKX01000013.1"/>
</dbReference>
<keyword evidence="2" id="KW-1185">Reference proteome</keyword>
<sequence>MSLLVQTKVIIEDVLEWGENYSDEQEIYIEKQINSFKYKLEQYLHYNINGYHQLKPIFNYNPKTNKFKLIECESPFKFQVENALNTELKRYT</sequence>
<reference evidence="1 2" key="1">
    <citation type="submission" date="2016-06" db="EMBL/GenBank/DDBJ databases">
        <title>Draft Genome Sequence of Tenacibaculum soleae UCD-KL19.</title>
        <authorList>
            <person name="Eisen J.A."/>
            <person name="Coil D.A."/>
            <person name="Lujan K.M."/>
        </authorList>
    </citation>
    <scope>NUCLEOTIDE SEQUENCE [LARGE SCALE GENOMIC DNA]</scope>
    <source>
        <strain evidence="1 2">UCD-KL19</strain>
    </source>
</reference>
<evidence type="ECO:0000313" key="1">
    <source>
        <dbReference type="EMBL" id="OCK42543.1"/>
    </source>
</evidence>
<proteinExistence type="predicted"/>
<dbReference type="Proteomes" id="UP000093186">
    <property type="component" value="Unassembled WGS sequence"/>
</dbReference>